<sequence>MDPIQAHVDPIPGLERAVVEDDIRRSNIKHNRLPNDADIQPIENRHKGFLSRLINKYEVGGIFGVHIPHKHFDLVSDTYMVGRHETRYGRHFYWTRSTGNDALDPGNLCGHIFTYDPDEGFCPYEFHKGLLPDLSGVDRAFFTEIGSYITKHDLGHSVALEYLIPELRGKLMSEIVDRRQQQTLQVEQEIVEQGLEEPVVTGWRQFESEVAFGPGTQYIYRPDGTHTTFNPDEQQFGING</sequence>
<evidence type="ECO:0000313" key="1">
    <source>
        <dbReference type="EMBL" id="KAF4469737.1"/>
    </source>
</evidence>
<evidence type="ECO:0000313" key="2">
    <source>
        <dbReference type="Proteomes" id="UP000554235"/>
    </source>
</evidence>
<dbReference type="Proteomes" id="UP000554235">
    <property type="component" value="Unassembled WGS sequence"/>
</dbReference>
<reference evidence="1 2" key="1">
    <citation type="submission" date="2020-01" db="EMBL/GenBank/DDBJ databases">
        <title>Identification and distribution of gene clusters putatively required for synthesis of sphingolipid metabolism inhibitors in phylogenetically diverse species of the filamentous fungus Fusarium.</title>
        <authorList>
            <person name="Kim H.-S."/>
            <person name="Busman M."/>
            <person name="Brown D.W."/>
            <person name="Divon H."/>
            <person name="Uhlig S."/>
            <person name="Proctor R.H."/>
        </authorList>
    </citation>
    <scope>NUCLEOTIDE SEQUENCE [LARGE SCALE GENOMIC DNA]</scope>
    <source>
        <strain evidence="1 2">NRRL 20459</strain>
    </source>
</reference>
<dbReference type="AlphaFoldDB" id="A0A8H4LKB6"/>
<dbReference type="EMBL" id="JAADYS010000437">
    <property type="protein sequence ID" value="KAF4469737.1"/>
    <property type="molecule type" value="Genomic_DNA"/>
</dbReference>
<comment type="caution">
    <text evidence="1">The sequence shown here is derived from an EMBL/GenBank/DDBJ whole genome shotgun (WGS) entry which is preliminary data.</text>
</comment>
<proteinExistence type="predicted"/>
<dbReference type="OrthoDB" id="2322999at2759"/>
<gene>
    <name evidence="1" type="ORF">FALBO_3358</name>
</gene>
<organism evidence="1 2">
    <name type="scientific">Fusarium albosuccineum</name>
    <dbReference type="NCBI Taxonomy" id="1237068"/>
    <lineage>
        <taxon>Eukaryota</taxon>
        <taxon>Fungi</taxon>
        <taxon>Dikarya</taxon>
        <taxon>Ascomycota</taxon>
        <taxon>Pezizomycotina</taxon>
        <taxon>Sordariomycetes</taxon>
        <taxon>Hypocreomycetidae</taxon>
        <taxon>Hypocreales</taxon>
        <taxon>Nectriaceae</taxon>
        <taxon>Fusarium</taxon>
        <taxon>Fusarium decemcellulare species complex</taxon>
    </lineage>
</organism>
<protein>
    <submittedName>
        <fullName evidence="1">Uncharacterized protein</fullName>
    </submittedName>
</protein>
<name>A0A8H4LKB6_9HYPO</name>
<accession>A0A8H4LKB6</accession>
<keyword evidence="2" id="KW-1185">Reference proteome</keyword>